<dbReference type="Proteomes" id="UP000018721">
    <property type="component" value="Unassembled WGS sequence"/>
</dbReference>
<keyword evidence="3" id="KW-1185">Reference proteome</keyword>
<feature type="chain" id="PRO_5004774167" description="RxLR effector protein" evidence="1">
    <location>
        <begin position="24"/>
        <end position="396"/>
    </location>
</feature>
<sequence>MNVSEVVAALLLSVLIFPTVIIAGKTTDNGPTANFLRSDPYKLQDYEERGKMPRLADFGEKINSIVKSTQQKIWLTYGRPAEDLLSRMTSVLKEDNPLANLKLQVWLKHVDDLNQKHPREAKSAASMLTAHYGDNQYGNSLLSTKLNAAMENEHTKVFALKLQAQRLEDWGRKNTAPLAVFDMLLLRNHDVLKNPLLISWFKYVEDFNARNPVDKMTLISTLSLGFGTSDRGLVEVLEAGLNAGGTKDIATKLKTQLFAEWEAKKLTPDLVFDSTLRLKQGYTDSNAPGLSDPILKFWIRYMEWFNLKHPHKQKTTLFDTLRNHFDYDAIVRMLVDAKLDPASKASARDLESLLFAKWLDGKLTPQDIARWLRADRSDAMFDEYKRLFEMKWPHGV</sequence>
<name>V9EM09_PHYNI</name>
<evidence type="ECO:0008006" key="4">
    <source>
        <dbReference type="Google" id="ProtNLM"/>
    </source>
</evidence>
<proteinExistence type="predicted"/>
<dbReference type="AlphaFoldDB" id="V9EM09"/>
<protein>
    <recommendedName>
        <fullName evidence="4">RxLR effector protein</fullName>
    </recommendedName>
</protein>
<reference evidence="2 3" key="1">
    <citation type="submission" date="2013-11" db="EMBL/GenBank/DDBJ databases">
        <title>The Genome Sequence of Phytophthora parasitica P1569.</title>
        <authorList>
            <consortium name="The Broad Institute Genomics Platform"/>
            <person name="Russ C."/>
            <person name="Tyler B."/>
            <person name="Panabieres F."/>
            <person name="Shan W."/>
            <person name="Tripathy S."/>
            <person name="Grunwald N."/>
            <person name="Machado M."/>
            <person name="Johnson C.S."/>
            <person name="Arredondo F."/>
            <person name="Hong C."/>
            <person name="Coffey M."/>
            <person name="Young S.K."/>
            <person name="Zeng Q."/>
            <person name="Gargeya S."/>
            <person name="Fitzgerald M."/>
            <person name="Abouelleil A."/>
            <person name="Alvarado L."/>
            <person name="Chapman S.B."/>
            <person name="Gainer-Dewar J."/>
            <person name="Goldberg J."/>
            <person name="Griggs A."/>
            <person name="Gujja S."/>
            <person name="Hansen M."/>
            <person name="Howarth C."/>
            <person name="Imamovic A."/>
            <person name="Ireland A."/>
            <person name="Larimer J."/>
            <person name="McCowan C."/>
            <person name="Murphy C."/>
            <person name="Pearson M."/>
            <person name="Poon T.W."/>
            <person name="Priest M."/>
            <person name="Roberts A."/>
            <person name="Saif S."/>
            <person name="Shea T."/>
            <person name="Sykes S."/>
            <person name="Wortman J."/>
            <person name="Nusbaum C."/>
            <person name="Birren B."/>
        </authorList>
    </citation>
    <scope>NUCLEOTIDE SEQUENCE [LARGE SCALE GENOMIC DNA]</scope>
    <source>
        <strain evidence="2 3">P1569</strain>
    </source>
</reference>
<feature type="signal peptide" evidence="1">
    <location>
        <begin position="1"/>
        <end position="23"/>
    </location>
</feature>
<evidence type="ECO:0000313" key="3">
    <source>
        <dbReference type="Proteomes" id="UP000018721"/>
    </source>
</evidence>
<dbReference type="eggNOG" id="ENOG502RFN7">
    <property type="taxonomic scope" value="Eukaryota"/>
</dbReference>
<accession>V9EM09</accession>
<evidence type="ECO:0000256" key="1">
    <source>
        <dbReference type="SAM" id="SignalP"/>
    </source>
</evidence>
<keyword evidence="1" id="KW-0732">Signal</keyword>
<dbReference type="EMBL" id="ANIZ01002597">
    <property type="protein sequence ID" value="ETI39533.1"/>
    <property type="molecule type" value="Genomic_DNA"/>
</dbReference>
<gene>
    <name evidence="2" type="ORF">F443_14883</name>
</gene>
<organism evidence="2 3">
    <name type="scientific">Phytophthora nicotianae P1569</name>
    <dbReference type="NCBI Taxonomy" id="1317065"/>
    <lineage>
        <taxon>Eukaryota</taxon>
        <taxon>Sar</taxon>
        <taxon>Stramenopiles</taxon>
        <taxon>Oomycota</taxon>
        <taxon>Peronosporomycetes</taxon>
        <taxon>Peronosporales</taxon>
        <taxon>Peronosporaceae</taxon>
        <taxon>Phytophthora</taxon>
    </lineage>
</organism>
<evidence type="ECO:0000313" key="2">
    <source>
        <dbReference type="EMBL" id="ETI39533.1"/>
    </source>
</evidence>
<comment type="caution">
    <text evidence="2">The sequence shown here is derived from an EMBL/GenBank/DDBJ whole genome shotgun (WGS) entry which is preliminary data.</text>
</comment>
<dbReference type="HOGENOM" id="CLU_021192_4_2_1"/>